<evidence type="ECO:0000256" key="5">
    <source>
        <dbReference type="ARBA" id="ARBA00022692"/>
    </source>
</evidence>
<name>A0A1R4KJA0_9LACT</name>
<dbReference type="AlphaFoldDB" id="A0A1R4KJA0"/>
<dbReference type="GO" id="GO:0004659">
    <property type="term" value="F:prenyltransferase activity"/>
    <property type="evidence" value="ECO:0007669"/>
    <property type="project" value="InterPro"/>
</dbReference>
<comment type="pathway">
    <text evidence="2">Quinol/quinone metabolism; menaquinone biosynthesis.</text>
</comment>
<gene>
    <name evidence="9" type="ORF">FM115_10545</name>
</gene>
<dbReference type="Gene3D" id="1.10.357.140">
    <property type="entry name" value="UbiA prenyltransferase"/>
    <property type="match status" value="1"/>
</dbReference>
<organism evidence="9 10">
    <name type="scientific">Marinilactibacillus psychrotolerans 42ea</name>
    <dbReference type="NCBI Taxonomy" id="1255609"/>
    <lineage>
        <taxon>Bacteria</taxon>
        <taxon>Bacillati</taxon>
        <taxon>Bacillota</taxon>
        <taxon>Bacilli</taxon>
        <taxon>Lactobacillales</taxon>
        <taxon>Carnobacteriaceae</taxon>
        <taxon>Marinilactibacillus</taxon>
    </lineage>
</organism>
<dbReference type="InterPro" id="IPR026046">
    <property type="entry name" value="UBIAD1"/>
</dbReference>
<keyword evidence="5 8" id="KW-0812">Transmembrane</keyword>
<feature type="transmembrane region" description="Helical" evidence="8">
    <location>
        <begin position="144"/>
        <end position="163"/>
    </location>
</feature>
<dbReference type="NCBIfam" id="NF009926">
    <property type="entry name" value="PRK13387.1"/>
    <property type="match status" value="1"/>
</dbReference>
<feature type="transmembrane region" description="Helical" evidence="8">
    <location>
        <begin position="256"/>
        <end position="276"/>
    </location>
</feature>
<evidence type="ECO:0000256" key="6">
    <source>
        <dbReference type="ARBA" id="ARBA00022989"/>
    </source>
</evidence>
<dbReference type="InterPro" id="IPR000537">
    <property type="entry name" value="UbiA_prenyltransferase"/>
</dbReference>
<dbReference type="GO" id="GO:0042371">
    <property type="term" value="P:vitamin K biosynthetic process"/>
    <property type="evidence" value="ECO:0007669"/>
    <property type="project" value="TreeGrafter"/>
</dbReference>
<keyword evidence="6 8" id="KW-1133">Transmembrane helix</keyword>
<keyword evidence="4 9" id="KW-0808">Transferase</keyword>
<accession>A0A1R4KJA0</accession>
<feature type="transmembrane region" description="Helical" evidence="8">
    <location>
        <begin position="288"/>
        <end position="312"/>
    </location>
</feature>
<dbReference type="InterPro" id="IPR044878">
    <property type="entry name" value="UbiA_sf"/>
</dbReference>
<evidence type="ECO:0000256" key="7">
    <source>
        <dbReference type="ARBA" id="ARBA00023136"/>
    </source>
</evidence>
<evidence type="ECO:0000256" key="2">
    <source>
        <dbReference type="ARBA" id="ARBA00004863"/>
    </source>
</evidence>
<dbReference type="PANTHER" id="PTHR13929">
    <property type="entry name" value="1,4-DIHYDROXY-2-NAPHTHOATE OCTAPRENYLTRANSFERASE"/>
    <property type="match status" value="1"/>
</dbReference>
<dbReference type="Proteomes" id="UP000195611">
    <property type="component" value="Unassembled WGS sequence"/>
</dbReference>
<dbReference type="NCBIfam" id="NF004752">
    <property type="entry name" value="PRK06080.1-4"/>
    <property type="match status" value="1"/>
</dbReference>
<sequence>MTAKTFLDLVEIKTKLASLFPFILGLLFTIYYFQVFDLTNSLLFFTAMLLFDMTTTAINNLMDYQKAKATGYKEEVNIIGQAKLSERLVIYLILSMLTLASLLGIILVIRTSLLLLFIGGLCFLIGIFYTFGPVPISRMPLGEVISGLTMGFGIFFIVAFVNVDNDVLLNLSLHLPQFSISGNLWALLIIFFVSLPTVFLIANIMLANNLCDLEQDISNHRYTLPYYIGKKAGIQLFNLLIYAAYLIIIISVLVNWLHPILLLVLLTLIPIHKNLATFNHEQIKEKTFVIAIKNLVLFSGVEVILLGISILIK</sequence>
<evidence type="ECO:0000256" key="3">
    <source>
        <dbReference type="ARBA" id="ARBA00022428"/>
    </source>
</evidence>
<dbReference type="EMBL" id="FUKW01000148">
    <property type="protein sequence ID" value="SJN44358.1"/>
    <property type="molecule type" value="Genomic_DNA"/>
</dbReference>
<evidence type="ECO:0000256" key="4">
    <source>
        <dbReference type="ARBA" id="ARBA00022679"/>
    </source>
</evidence>
<dbReference type="GO" id="GO:0009234">
    <property type="term" value="P:menaquinone biosynthetic process"/>
    <property type="evidence" value="ECO:0007669"/>
    <property type="project" value="UniProtKB-UniPathway"/>
</dbReference>
<feature type="transmembrane region" description="Helical" evidence="8">
    <location>
        <begin position="16"/>
        <end position="36"/>
    </location>
</feature>
<feature type="transmembrane region" description="Helical" evidence="8">
    <location>
        <begin position="88"/>
        <end position="107"/>
    </location>
</feature>
<feature type="transmembrane region" description="Helical" evidence="8">
    <location>
        <begin position="183"/>
        <end position="211"/>
    </location>
</feature>
<dbReference type="CDD" id="cd13962">
    <property type="entry name" value="PT_UbiA_UBIAD1"/>
    <property type="match status" value="1"/>
</dbReference>
<evidence type="ECO:0000256" key="1">
    <source>
        <dbReference type="ARBA" id="ARBA00004141"/>
    </source>
</evidence>
<evidence type="ECO:0000256" key="8">
    <source>
        <dbReference type="SAM" id="Phobius"/>
    </source>
</evidence>
<dbReference type="RefSeq" id="WP_087060024.1">
    <property type="nucleotide sequence ID" value="NZ_FUKW01000148.1"/>
</dbReference>
<evidence type="ECO:0000313" key="10">
    <source>
        <dbReference type="Proteomes" id="UP000195611"/>
    </source>
</evidence>
<protein>
    <submittedName>
        <fullName evidence="9">Putative prenyltransferase, contains 1,4-dihydroxy-2-naphthoate octaprenyltransferase domain</fullName>
    </submittedName>
</protein>
<comment type="subcellular location">
    <subcellularLocation>
        <location evidence="1">Membrane</location>
        <topology evidence="1">Multi-pass membrane protein</topology>
    </subcellularLocation>
</comment>
<reference evidence="9 10" key="1">
    <citation type="submission" date="2017-02" db="EMBL/GenBank/DDBJ databases">
        <authorList>
            <person name="Peterson S.W."/>
        </authorList>
    </citation>
    <scope>NUCLEOTIDE SEQUENCE [LARGE SCALE GENOMIC DNA]</scope>
    <source>
        <strain evidence="9 10">42ea</strain>
    </source>
</reference>
<evidence type="ECO:0000313" key="9">
    <source>
        <dbReference type="EMBL" id="SJN44358.1"/>
    </source>
</evidence>
<proteinExistence type="predicted"/>
<dbReference type="Pfam" id="PF01040">
    <property type="entry name" value="UbiA"/>
    <property type="match status" value="1"/>
</dbReference>
<dbReference type="UniPathway" id="UPA00079"/>
<dbReference type="GO" id="GO:0016020">
    <property type="term" value="C:membrane"/>
    <property type="evidence" value="ECO:0007669"/>
    <property type="project" value="UniProtKB-SubCell"/>
</dbReference>
<dbReference type="PANTHER" id="PTHR13929:SF0">
    <property type="entry name" value="UBIA PRENYLTRANSFERASE DOMAIN-CONTAINING PROTEIN 1"/>
    <property type="match status" value="1"/>
</dbReference>
<keyword evidence="3" id="KW-0474">Menaquinone biosynthesis</keyword>
<keyword evidence="7 8" id="KW-0472">Membrane</keyword>
<feature type="transmembrane region" description="Helical" evidence="8">
    <location>
        <begin position="113"/>
        <end position="132"/>
    </location>
</feature>